<keyword evidence="1" id="KW-0548">Nucleotidyltransferase</keyword>
<comment type="caution">
    <text evidence="1">The sequence shown here is derived from an EMBL/GenBank/DDBJ whole genome shotgun (WGS) entry which is preliminary data.</text>
</comment>
<reference evidence="1" key="1">
    <citation type="submission" date="2019-04" db="EMBL/GenBank/DDBJ databases">
        <title>Microbes associate with the intestines of laboratory mice.</title>
        <authorList>
            <person name="Navarre W."/>
            <person name="Wong E."/>
            <person name="Huang K."/>
            <person name="Tropini C."/>
            <person name="Ng K."/>
            <person name="Yu B."/>
        </authorList>
    </citation>
    <scope>NUCLEOTIDE SEQUENCE</scope>
    <source>
        <strain evidence="1">NM09_H32</strain>
    </source>
</reference>
<gene>
    <name evidence="1" type="primary">dinB</name>
    <name evidence="1" type="ORF">E5336_00965</name>
</gene>
<dbReference type="EMBL" id="SRYG01000002">
    <property type="protein sequence ID" value="TGY67015.1"/>
    <property type="molecule type" value="Genomic_DNA"/>
</dbReference>
<keyword evidence="1" id="KW-0808">Transferase</keyword>
<evidence type="ECO:0000313" key="2">
    <source>
        <dbReference type="Proteomes" id="UP000308836"/>
    </source>
</evidence>
<accession>A0AC61RA04</accession>
<proteinExistence type="predicted"/>
<dbReference type="EC" id="2.7.7.7" evidence="1"/>
<name>A0AC61RA04_9FIRM</name>
<evidence type="ECO:0000313" key="1">
    <source>
        <dbReference type="EMBL" id="TGY67015.1"/>
    </source>
</evidence>
<dbReference type="Proteomes" id="UP000308836">
    <property type="component" value="Unassembled WGS sequence"/>
</dbReference>
<protein>
    <submittedName>
        <fullName evidence="1">DNA polymerase IV</fullName>
        <ecNumber evidence="1">2.7.7.7</ecNumber>
    </submittedName>
</protein>
<sequence>MASVLFHIDLNAFFANAEILRHPELKDKPVAIGSLSSRGVLSTANYEARKHGVHSAMPVYQAKELCPELVVIPGDYAYYRKLSSRFFAYLRRYSAKLEPLSIDECFLDVTEPIRKYPRPLDMAVQIQQGVLQELGLTCSIGVGPTRFLAKMASDMKKPMGITVLRKSEIPAKLWPLPIEEMIGIGKKTVPALKKEGVERIGDLVDPRFEPAVRRLLGKNAFAMMQKAKGNSSSKLEFSTSHKSISVSKTFKTDLYTLEEAQTQAQILTRELWNKLVRDKQKGRLVSLVLRDTTFHNQMRSKTLNAMTDNYATIWEVVSELLLEHFEPVGYRHIGVSIGSLKRADQIIEQPTIFEEPVNTTQDIVASLNRSLDSKVFMTAGDLLKKKEKEGKNEHGQ</sequence>
<organism evidence="1 2">
    <name type="scientific">Dubosiella muris</name>
    <dbReference type="NCBI Taxonomy" id="3038133"/>
    <lineage>
        <taxon>Bacteria</taxon>
        <taxon>Bacillati</taxon>
        <taxon>Bacillota</taxon>
        <taxon>Erysipelotrichia</taxon>
        <taxon>Erysipelotrichales</taxon>
        <taxon>Erysipelotrichaceae</taxon>
        <taxon>Dubosiella</taxon>
    </lineage>
</organism>
<keyword evidence="2" id="KW-1185">Reference proteome</keyword>